<dbReference type="Gene3D" id="3.90.1170.40">
    <property type="entry name" value="Molybdopterin biosynthesis MoaE subunit"/>
    <property type="match status" value="1"/>
</dbReference>
<dbReference type="InterPro" id="IPR010038">
    <property type="entry name" value="MoaD_arc-typ"/>
</dbReference>
<sequence length="235" mass="26957">MKIKVRYFALLRDYTKKNEEIIETECKDVACLVSQLEKVYGKEFGRVVREGFGPVRIVILVNGKVDNEIREGDEVALLPPPAGGELFMNSRFNLLEEIRKFRAEATEEVGSMVIYLGIVKGAIEEHKVYELRYEAYKEYTEKRLKEIIENLRTKYKDLVKMKILHVVDDLKPGDDVFLVMALGRGRGDTLKAVEEAVELVKHTTGIWKLEIRDDGEYWVVAGNTRVKRDEKAGSS</sequence>
<dbReference type="EMBL" id="CP013694">
    <property type="protein sequence ID" value="ALU28798.1"/>
    <property type="molecule type" value="Genomic_DNA"/>
</dbReference>
<dbReference type="PANTHER" id="PTHR23404">
    <property type="entry name" value="MOLYBDOPTERIN SYNTHASE RELATED"/>
    <property type="match status" value="1"/>
</dbReference>
<dbReference type="InterPro" id="IPR003448">
    <property type="entry name" value="Mopterin_biosynth_MoaE"/>
</dbReference>
<dbReference type="CDD" id="cd17040">
    <property type="entry name" value="Ubl_MoaD_like"/>
    <property type="match status" value="1"/>
</dbReference>
<protein>
    <submittedName>
        <fullName evidence="1">Molybdenum cofactor biosynthesis protein MoaD</fullName>
    </submittedName>
</protein>
<dbReference type="SUPFAM" id="SSF54690">
    <property type="entry name" value="Molybdopterin synthase subunit MoaE"/>
    <property type="match status" value="1"/>
</dbReference>
<dbReference type="SUPFAM" id="SSF54285">
    <property type="entry name" value="MoaD/ThiS"/>
    <property type="match status" value="1"/>
</dbReference>
<accession>A0A0U3FLU4</accession>
<evidence type="ECO:0000313" key="1">
    <source>
        <dbReference type="EMBL" id="ALU28798.1"/>
    </source>
</evidence>
<dbReference type="InterPro" id="IPR003749">
    <property type="entry name" value="ThiS/MoaD-like"/>
</dbReference>
<dbReference type="STRING" id="1435377.SUSAZ_04370"/>
<dbReference type="Pfam" id="PF02597">
    <property type="entry name" value="ThiS"/>
    <property type="match status" value="1"/>
</dbReference>
<dbReference type="CDD" id="cd00756">
    <property type="entry name" value="MoaE"/>
    <property type="match status" value="1"/>
</dbReference>
<dbReference type="Proteomes" id="UP000060043">
    <property type="component" value="Chromosome"/>
</dbReference>
<dbReference type="OMA" id="SEWKGHQ"/>
<reference evidence="3 4" key="1">
    <citation type="submission" date="2015-12" db="EMBL/GenBank/DDBJ databases">
        <title>A stable core within a dynamic pangenome in Sulfolobus acidocaldarius.</title>
        <authorList>
            <person name="Anderson R."/>
            <person name="Kouris A."/>
            <person name="Seward C."/>
            <person name="Campbell K."/>
            <person name="Whitaker R."/>
        </authorList>
    </citation>
    <scope>NUCLEOTIDE SEQUENCE [LARGE SCALE GENOMIC DNA]</scope>
    <source>
        <strain evidence="1 4">GG12-C01-09</strain>
        <strain evidence="2 3">NG05B_CO5_07</strain>
    </source>
</reference>
<dbReference type="NCBIfam" id="TIGR01687">
    <property type="entry name" value="moaD_arch"/>
    <property type="match status" value="1"/>
</dbReference>
<evidence type="ECO:0000313" key="3">
    <source>
        <dbReference type="Proteomes" id="UP000060043"/>
    </source>
</evidence>
<dbReference type="RefSeq" id="WP_011277816.1">
    <property type="nucleotide sequence ID" value="NZ_BHWZ01000001.1"/>
</dbReference>
<dbReference type="GO" id="GO:0006777">
    <property type="term" value="P:Mo-molybdopterin cofactor biosynthetic process"/>
    <property type="evidence" value="ECO:0007669"/>
    <property type="project" value="InterPro"/>
</dbReference>
<dbReference type="Proteomes" id="UP000065473">
    <property type="component" value="Chromosome"/>
</dbReference>
<dbReference type="InterPro" id="IPR036563">
    <property type="entry name" value="MoaE_sf"/>
</dbReference>
<dbReference type="AlphaFoldDB" id="A0A0U3FLU4"/>
<dbReference type="Gene3D" id="3.10.20.30">
    <property type="match status" value="1"/>
</dbReference>
<name>A0A0U3FLU4_9CREN</name>
<dbReference type="Pfam" id="PF02391">
    <property type="entry name" value="MoaE"/>
    <property type="match status" value="1"/>
</dbReference>
<evidence type="ECO:0000313" key="2">
    <source>
        <dbReference type="EMBL" id="ALU31518.1"/>
    </source>
</evidence>
<dbReference type="InterPro" id="IPR012675">
    <property type="entry name" value="Beta-grasp_dom_sf"/>
</dbReference>
<dbReference type="OrthoDB" id="45235at2157"/>
<proteinExistence type="predicted"/>
<dbReference type="PaxDb" id="1435377-SUSAZ_04370"/>
<dbReference type="InterPro" id="IPR016155">
    <property type="entry name" value="Mopterin_synth/thiamin_S_b"/>
</dbReference>
<dbReference type="GeneID" id="14551463"/>
<evidence type="ECO:0000313" key="4">
    <source>
        <dbReference type="Proteomes" id="UP000065473"/>
    </source>
</evidence>
<organism evidence="1 4">
    <name type="scientific">Sulfolobus acidocaldarius</name>
    <dbReference type="NCBI Taxonomy" id="2285"/>
    <lineage>
        <taxon>Archaea</taxon>
        <taxon>Thermoproteota</taxon>
        <taxon>Thermoprotei</taxon>
        <taxon>Sulfolobales</taxon>
        <taxon>Sulfolobaceae</taxon>
        <taxon>Sulfolobus</taxon>
    </lineage>
</organism>
<gene>
    <name evidence="1" type="ORF">ATY89_01685</name>
    <name evidence="2" type="ORF">ATZ20_04720</name>
</gene>
<dbReference type="EMBL" id="CP013695">
    <property type="protein sequence ID" value="ALU31518.1"/>
    <property type="molecule type" value="Genomic_DNA"/>
</dbReference>